<proteinExistence type="predicted"/>
<dbReference type="STRING" id="1798665.A2942_04160"/>
<gene>
    <name evidence="1" type="ORF">A2942_04160</name>
</gene>
<evidence type="ECO:0008006" key="3">
    <source>
        <dbReference type="Google" id="ProtNLM"/>
    </source>
</evidence>
<dbReference type="EMBL" id="MHLP01000038">
    <property type="protein sequence ID" value="OGZ11377.1"/>
    <property type="molecule type" value="Genomic_DNA"/>
</dbReference>
<reference evidence="1 2" key="1">
    <citation type="journal article" date="2016" name="Nat. Commun.">
        <title>Thousands of microbial genomes shed light on interconnected biogeochemical processes in an aquifer system.</title>
        <authorList>
            <person name="Anantharaman K."/>
            <person name="Brown C.T."/>
            <person name="Hug L.A."/>
            <person name="Sharon I."/>
            <person name="Castelle C.J."/>
            <person name="Probst A.J."/>
            <person name="Thomas B.C."/>
            <person name="Singh A."/>
            <person name="Wilkins M.J."/>
            <person name="Karaoz U."/>
            <person name="Brodie E.L."/>
            <person name="Williams K.H."/>
            <person name="Hubbard S.S."/>
            <person name="Banfield J.F."/>
        </authorList>
    </citation>
    <scope>NUCLEOTIDE SEQUENCE [LARGE SCALE GENOMIC DNA]</scope>
</reference>
<name>A0A1G2DCJ8_9BACT</name>
<organism evidence="1 2">
    <name type="scientific">Candidatus Lloydbacteria bacterium RIFCSPLOWO2_01_FULL_50_20</name>
    <dbReference type="NCBI Taxonomy" id="1798665"/>
    <lineage>
        <taxon>Bacteria</taxon>
        <taxon>Candidatus Lloydiibacteriota</taxon>
    </lineage>
</organism>
<evidence type="ECO:0000313" key="1">
    <source>
        <dbReference type="EMBL" id="OGZ11377.1"/>
    </source>
</evidence>
<dbReference type="Proteomes" id="UP000178534">
    <property type="component" value="Unassembled WGS sequence"/>
</dbReference>
<comment type="caution">
    <text evidence="1">The sequence shown here is derived from an EMBL/GenBank/DDBJ whole genome shotgun (WGS) entry which is preliminary data.</text>
</comment>
<evidence type="ECO:0000313" key="2">
    <source>
        <dbReference type="Proteomes" id="UP000178534"/>
    </source>
</evidence>
<dbReference type="AlphaFoldDB" id="A0A1G2DCJ8"/>
<protein>
    <recommendedName>
        <fullName evidence="3">SHS2 domain-containing protein</fullName>
    </recommendedName>
</protein>
<accession>A0A1G2DCJ8</accession>
<sequence>MDLFPHREKNGRRFAVIFDIGSASIGGAFVELNTGKVPDIIFTTRRDIPFQEKLNFDRFLNSMIKTLEELFALMQKAGGRTRVDQAYCVLASPWYASQTRLIKYSQETPFAITADGLDKLIKKEIELFRESKLFTRSKGGDTPPEIVESKIIQIKLNGYEMKDPYGKKASELEVAVYISMIPGSIRASINESIAKFWHPRGLHFSSFSFTAFDTIRDIFPDESSFLFMDIAGEVTDISLAKDNVLLQSISFPAGKNKLIRALVEKMKTTPALAVSELELYSDHRSTPEHAKMIEEVLGKTTKEWQVSFRDALQRFAKEFPIPRAIFYTADDNITEWFERAIRETNFEQFSQEGGVFVVRSLGNTFLNKFVHLVDPDLEDPFLAIEVIFANKFSTLINK</sequence>